<protein>
    <submittedName>
        <fullName evidence="1">Uncharacterized protein</fullName>
    </submittedName>
</protein>
<keyword evidence="2" id="KW-1185">Reference proteome</keyword>
<gene>
    <name evidence="1" type="ORF">B0H16DRAFT_1605757</name>
</gene>
<name>A0AAD7MJN3_9AGAR</name>
<sequence>MLVIPRRPLTRVLIRVQIRQQLVQRQLDRGARHAHVPASASLPAVPTGVTALSVIAPGSVGVRTTGTGVGTRVRAGVRLAVVHARRETGRGVQEGGGPEGGAEEGGEAQGLAFALGGAFALSVGGGRVASGGGGGRGVGSVGSVGVGRERGRGRRASRTIRVPIGRGRGIARVVVVAIGRRRSSGVRLRRLHAKHELHPLNDMLGPLATGLARALLLRRALAQQVGGGRAGELGCGEGFDGPPLLLVELVAHALAQLFELALRLCVVRVDHQVLEMP</sequence>
<comment type="caution">
    <text evidence="1">The sequence shown here is derived from an EMBL/GenBank/DDBJ whole genome shotgun (WGS) entry which is preliminary data.</text>
</comment>
<proteinExistence type="predicted"/>
<evidence type="ECO:0000313" key="1">
    <source>
        <dbReference type="EMBL" id="KAJ7719835.1"/>
    </source>
</evidence>
<dbReference type="Proteomes" id="UP001215598">
    <property type="component" value="Unassembled WGS sequence"/>
</dbReference>
<dbReference type="AlphaFoldDB" id="A0AAD7MJN3"/>
<dbReference type="EMBL" id="JARKIB010000247">
    <property type="protein sequence ID" value="KAJ7719835.1"/>
    <property type="molecule type" value="Genomic_DNA"/>
</dbReference>
<accession>A0AAD7MJN3</accession>
<evidence type="ECO:0000313" key="2">
    <source>
        <dbReference type="Proteomes" id="UP001215598"/>
    </source>
</evidence>
<organism evidence="1 2">
    <name type="scientific">Mycena metata</name>
    <dbReference type="NCBI Taxonomy" id="1033252"/>
    <lineage>
        <taxon>Eukaryota</taxon>
        <taxon>Fungi</taxon>
        <taxon>Dikarya</taxon>
        <taxon>Basidiomycota</taxon>
        <taxon>Agaricomycotina</taxon>
        <taxon>Agaricomycetes</taxon>
        <taxon>Agaricomycetidae</taxon>
        <taxon>Agaricales</taxon>
        <taxon>Marasmiineae</taxon>
        <taxon>Mycenaceae</taxon>
        <taxon>Mycena</taxon>
    </lineage>
</organism>
<reference evidence="1" key="1">
    <citation type="submission" date="2023-03" db="EMBL/GenBank/DDBJ databases">
        <title>Massive genome expansion in bonnet fungi (Mycena s.s.) driven by repeated elements and novel gene families across ecological guilds.</title>
        <authorList>
            <consortium name="Lawrence Berkeley National Laboratory"/>
            <person name="Harder C.B."/>
            <person name="Miyauchi S."/>
            <person name="Viragh M."/>
            <person name="Kuo A."/>
            <person name="Thoen E."/>
            <person name="Andreopoulos B."/>
            <person name="Lu D."/>
            <person name="Skrede I."/>
            <person name="Drula E."/>
            <person name="Henrissat B."/>
            <person name="Morin E."/>
            <person name="Kohler A."/>
            <person name="Barry K."/>
            <person name="LaButti K."/>
            <person name="Morin E."/>
            <person name="Salamov A."/>
            <person name="Lipzen A."/>
            <person name="Mereny Z."/>
            <person name="Hegedus B."/>
            <person name="Baldrian P."/>
            <person name="Stursova M."/>
            <person name="Weitz H."/>
            <person name="Taylor A."/>
            <person name="Grigoriev I.V."/>
            <person name="Nagy L.G."/>
            <person name="Martin F."/>
            <person name="Kauserud H."/>
        </authorList>
    </citation>
    <scope>NUCLEOTIDE SEQUENCE</scope>
    <source>
        <strain evidence="1">CBHHK182m</strain>
    </source>
</reference>